<dbReference type="SUPFAM" id="SSF52058">
    <property type="entry name" value="L domain-like"/>
    <property type="match status" value="1"/>
</dbReference>
<dbReference type="Gene3D" id="3.80.10.10">
    <property type="entry name" value="Ribonuclease Inhibitor"/>
    <property type="match status" value="1"/>
</dbReference>
<evidence type="ECO:0000313" key="1">
    <source>
        <dbReference type="EMBL" id="CAI4019354.1"/>
    </source>
</evidence>
<dbReference type="EMBL" id="CAMXCT020006745">
    <property type="protein sequence ID" value="CAL1172729.1"/>
    <property type="molecule type" value="Genomic_DNA"/>
</dbReference>
<dbReference type="Pfam" id="PF05725">
    <property type="entry name" value="FNIP"/>
    <property type="match status" value="6"/>
</dbReference>
<dbReference type="Proteomes" id="UP001152797">
    <property type="component" value="Unassembled WGS sequence"/>
</dbReference>
<organism evidence="1">
    <name type="scientific">Cladocopium goreaui</name>
    <dbReference type="NCBI Taxonomy" id="2562237"/>
    <lineage>
        <taxon>Eukaryota</taxon>
        <taxon>Sar</taxon>
        <taxon>Alveolata</taxon>
        <taxon>Dinophyceae</taxon>
        <taxon>Suessiales</taxon>
        <taxon>Symbiodiniaceae</taxon>
        <taxon>Cladocopium</taxon>
    </lineage>
</organism>
<dbReference type="PANTHER" id="PTHR32134">
    <property type="entry name" value="FNIP REPEAT-CONTAINING PROTEIN"/>
    <property type="match status" value="1"/>
</dbReference>
<dbReference type="InterPro" id="IPR051251">
    <property type="entry name" value="STK_FNIP-Repeat"/>
</dbReference>
<reference evidence="1" key="1">
    <citation type="submission" date="2022-10" db="EMBL/GenBank/DDBJ databases">
        <authorList>
            <person name="Chen Y."/>
            <person name="Dougan E. K."/>
            <person name="Chan C."/>
            <person name="Rhodes N."/>
            <person name="Thang M."/>
        </authorList>
    </citation>
    <scope>NUCLEOTIDE SEQUENCE</scope>
</reference>
<dbReference type="InterPro" id="IPR032675">
    <property type="entry name" value="LRR_dom_sf"/>
</dbReference>
<dbReference type="PANTHER" id="PTHR32134:SF169">
    <property type="entry name" value="FNIP REPEAT-CONTAINING PROTEIN-RELATED"/>
    <property type="match status" value="1"/>
</dbReference>
<dbReference type="EMBL" id="CAMXCT030006745">
    <property type="protein sequence ID" value="CAL4806666.1"/>
    <property type="molecule type" value="Genomic_DNA"/>
</dbReference>
<dbReference type="EMBL" id="CAMXCT010006745">
    <property type="protein sequence ID" value="CAI4019354.1"/>
    <property type="molecule type" value="Genomic_DNA"/>
</dbReference>
<gene>
    <name evidence="1" type="ORF">C1SCF055_LOCUS43858</name>
</gene>
<feature type="non-terminal residue" evidence="1">
    <location>
        <position position="1685"/>
    </location>
</feature>
<keyword evidence="3" id="KW-1185">Reference proteome</keyword>
<evidence type="ECO:0000313" key="3">
    <source>
        <dbReference type="Proteomes" id="UP001152797"/>
    </source>
</evidence>
<reference evidence="2 3" key="2">
    <citation type="submission" date="2024-05" db="EMBL/GenBank/DDBJ databases">
        <authorList>
            <person name="Chen Y."/>
            <person name="Shah S."/>
            <person name="Dougan E. K."/>
            <person name="Thang M."/>
            <person name="Chan C."/>
        </authorList>
    </citation>
    <scope>NUCLEOTIDE SEQUENCE [LARGE SCALE GENOMIC DNA]</scope>
</reference>
<proteinExistence type="predicted"/>
<dbReference type="InterPro" id="IPR008615">
    <property type="entry name" value="FNIP"/>
</dbReference>
<protein>
    <submittedName>
        <fullName evidence="1">Uncharacterized protein</fullName>
    </submittedName>
</protein>
<evidence type="ECO:0000313" key="2">
    <source>
        <dbReference type="EMBL" id="CAL4806666.1"/>
    </source>
</evidence>
<dbReference type="Gene3D" id="3.40.50.720">
    <property type="entry name" value="NAD(P)-binding Rossmann-like Domain"/>
    <property type="match status" value="1"/>
</dbReference>
<comment type="caution">
    <text evidence="1">The sequence shown here is derived from an EMBL/GenBank/DDBJ whole genome shotgun (WGS) entry which is preliminary data.</text>
</comment>
<name>A0A9P1GQK8_9DINO</name>
<accession>A0A9P1GQK8</accession>
<sequence>HPGRMSWTKLQQLGGAASIRLSDPLGRTGPDSFYAVSKVFGEALGYLFSRVHQSFEFVALRIGWCLYEKPTDLKGDECEDYLRCMFLSQRDFKGFLRAALQRDLARHQGFLIAYAVSRNGLRSFDLQETIETLGYHPVDDAEDYYTEVKKFRRGMTTHVMIAQSHRNTQRSRLPLSAAMAGPVPWRGRYVETPCGRWGICCKETVDELEAERELEMGQMVLLDSDLSIASDAQSESTVATVALRPEEVRRSSWCALGTCVLSSFGPGVVLRYRVEDDMHEVQLWGPLSQGQNRAFLRREALQEVLPALPGLAVETSSGSGICQTVEPERISVKLTEAGEVVWMSAKDVQCPVAKTLPLVNRFLDVAATMVKFHSGMLLRLADAFQGLGLERLQDLLLSRASEAAGTALQLWDDFEAKEAKELAESLKSQADAAMPKLQGLVSSLFSGLNQLISRALFDGVWIGKDDLEARCTIKDAMLQWHWGEESDFSIQCMWSETSISTLLAGEIFKGSLRLDGCLQWSDGDVWQRRDGEEETEEIAMDLRSLHFRLVTFREMVASGDFSGLEVDGLEDAVRCLSKIAQTASADEDVKVLASNLQEQMERCKSAGYTVGRQVQQLVCDTLPAKAGTAISLASDTSKLLLQQTLLRQTAGNEGLVTFSCTFVPMALYAAWRLLDARRHIDGALAEQEEMALQGLVQMKGVESSIILQLPPSLRRFTGGFGRQDAVLPSKLESLSLADLNQSLKVISLPQALRDLTLGAHFNQSLVGVKFPSSLESLTFGMWFNQSLEGVNLPCNLLKLTFGESFDQSLQGVKLPESLQKLTFGRHFNQTLEAVTLPAALEDLTFGGHFDQTMQGVNLPQSLQSLTFGDTFAQSMDQVTLPCGLQGLHFGDWFDQSRGMNLPSNLRSLTLGGRGSSVLKQLKLPSTLQSLTLGKGFNEGLKGLPENLQSLTFGTQFNQSLEGLKLPKLQSLTFGNNYRQTLEGVELPESLQSLTFGRYWSHSLEHMVWPRGLQQLTFGERFGCRLDCVRFPSSLQSLTLGDYNLRLPSGILPDGLQYLRFGSMFNSSLEYAELPESLQTLIFGRSFNESLEKVKLPSLRTLVFGDGFNQSLEKVEFPSLENLTLPAGYNHSLDCVNFPAGAVLLQGQKRLAEQLTQLQETAITPQLDAVQKRSQRFLTHLATDDKVKSKASQLFSAVEQRFAEQLPNQLEEWVQNLRSQVRDQLGLNRALLVDGLKALPVNQEALREILLASWDHTAKLEAQLESCILDALNASGVDCTGTELVNCFESSTAFSNIPALRQSSGSLLTLLKDLNIEVPSAVQNLLEAHAAGRSQDANAWKAALKSSLDDEVMVKGATGIVEHGERVMAKLQELKENQAVARVVEQLEKNEDMDIEREVMNRIHDFNPEQALSKAEEAWSNIEAREELVNHLKDTCLDFILKILPAIQIEKVNGQDNDCDWEISPLDFDFGSWMLAQVRVALNDLNASEEVLRISAWGISAHFYGLKVYVCPTSLIAAECTGDAIAEGMSLDLAFRWQRPPADSPDGTLPQLVMCSRKIEMASLDLWVHQTDWSLSTIVNALTFLFADVLKRYACEKIASKLDEHMGVLVEGLNSSLVSCAPLLKRLGFSDLLDLGQEEPSQEPSIAIDPKIQDARQTGFWRQDSWFNSMRQDPNDLYRNPLDCLG</sequence>
<dbReference type="OrthoDB" id="266138at2759"/>